<sequence length="317" mass="36053">MPVFKIQHVTKYTYNRPVKESVNQLRIYPVASTQQEILQHEVSISTDPELFFFIDYWGNRCADFSLLEAHTSLVIDSRVMVRTLGSENITQVNSTKEELQELVSNDFQLLELSRAEEIKSTKAINDIIEQLNCSQQLVMQIVEACSAYIFSEFKYIKGITNIETTVDEILDHRSGVCQDFAHVLLQLLRTMGIPARYVSGYICPNKNGMRGEGATHAWVEAYIPQYGWAGIDPTNNVWATAHHVKLAVGRNFNDCSPVKGTFKGISRQTLSVYVSVGYEDGHMFEEVNDVQMIVSETDKEAERQLAEAEEQQQQQQQ</sequence>
<reference evidence="3 4" key="1">
    <citation type="submission" date="2019-01" db="EMBL/GenBank/DDBJ databases">
        <title>Lacibacter sp. strain TTM-7.</title>
        <authorList>
            <person name="Chen W.-M."/>
        </authorList>
    </citation>
    <scope>NUCLEOTIDE SEQUENCE [LARGE SCALE GENOMIC DNA]</scope>
    <source>
        <strain evidence="3 4">TTM-7</strain>
    </source>
</reference>
<dbReference type="PANTHER" id="PTHR33490:SF6">
    <property type="entry name" value="SLL1049 PROTEIN"/>
    <property type="match status" value="1"/>
</dbReference>
<dbReference type="InterPro" id="IPR002931">
    <property type="entry name" value="Transglutaminase-like"/>
</dbReference>
<feature type="region of interest" description="Disordered" evidence="1">
    <location>
        <begin position="298"/>
        <end position="317"/>
    </location>
</feature>
<dbReference type="Proteomes" id="UP000290204">
    <property type="component" value="Unassembled WGS sequence"/>
</dbReference>
<name>A0A4Q1CLI8_9BACT</name>
<dbReference type="PANTHER" id="PTHR33490">
    <property type="entry name" value="BLR5614 PROTEIN-RELATED"/>
    <property type="match status" value="1"/>
</dbReference>
<dbReference type="Pfam" id="PF01841">
    <property type="entry name" value="Transglut_core"/>
    <property type="match status" value="1"/>
</dbReference>
<dbReference type="Gene3D" id="3.10.620.30">
    <property type="match status" value="1"/>
</dbReference>
<protein>
    <submittedName>
        <fullName evidence="3">Transglutaminase family protein</fullName>
    </submittedName>
</protein>
<feature type="domain" description="Transglutaminase-like" evidence="2">
    <location>
        <begin position="169"/>
        <end position="235"/>
    </location>
</feature>
<dbReference type="AlphaFoldDB" id="A0A4Q1CLI8"/>
<dbReference type="RefSeq" id="WP_129128874.1">
    <property type="nucleotide sequence ID" value="NZ_SDHW01000001.1"/>
</dbReference>
<dbReference type="SMART" id="SM00460">
    <property type="entry name" value="TGc"/>
    <property type="match status" value="1"/>
</dbReference>
<proteinExistence type="predicted"/>
<evidence type="ECO:0000313" key="3">
    <source>
        <dbReference type="EMBL" id="RXK61501.1"/>
    </source>
</evidence>
<dbReference type="EMBL" id="SDHW01000001">
    <property type="protein sequence ID" value="RXK61501.1"/>
    <property type="molecule type" value="Genomic_DNA"/>
</dbReference>
<dbReference type="InterPro" id="IPR013589">
    <property type="entry name" value="Bac_transglu_N"/>
</dbReference>
<organism evidence="3 4">
    <name type="scientific">Lacibacter luteus</name>
    <dbReference type="NCBI Taxonomy" id="2508719"/>
    <lineage>
        <taxon>Bacteria</taxon>
        <taxon>Pseudomonadati</taxon>
        <taxon>Bacteroidota</taxon>
        <taxon>Chitinophagia</taxon>
        <taxon>Chitinophagales</taxon>
        <taxon>Chitinophagaceae</taxon>
        <taxon>Lacibacter</taxon>
    </lineage>
</organism>
<accession>A0A4Q1CLI8</accession>
<dbReference type="OrthoDB" id="9804872at2"/>
<dbReference type="SUPFAM" id="SSF54001">
    <property type="entry name" value="Cysteine proteinases"/>
    <property type="match status" value="1"/>
</dbReference>
<dbReference type="Pfam" id="PF08379">
    <property type="entry name" value="Bact_transglu_N"/>
    <property type="match status" value="1"/>
</dbReference>
<gene>
    <name evidence="3" type="ORF">ESA94_00330</name>
</gene>
<comment type="caution">
    <text evidence="3">The sequence shown here is derived from an EMBL/GenBank/DDBJ whole genome shotgun (WGS) entry which is preliminary data.</text>
</comment>
<dbReference type="InterPro" id="IPR038765">
    <property type="entry name" value="Papain-like_cys_pep_sf"/>
</dbReference>
<evidence type="ECO:0000256" key="1">
    <source>
        <dbReference type="SAM" id="MobiDB-lite"/>
    </source>
</evidence>
<evidence type="ECO:0000313" key="4">
    <source>
        <dbReference type="Proteomes" id="UP000290204"/>
    </source>
</evidence>
<keyword evidence="4" id="KW-1185">Reference proteome</keyword>
<evidence type="ECO:0000259" key="2">
    <source>
        <dbReference type="SMART" id="SM00460"/>
    </source>
</evidence>